<sequence length="671" mass="73842">MSNKTFEVDDLCLEQRVDELHAVAALDVAVCAVKRVDREADDYRSTLWLYPLDGRGAPRQLTAGTFKDQQPRWSPDGRQIAFISDRAGLNQIFLIRPDGGEARQVSFFKGGVSSFEWSPDGRTLLLTSVVHVDPQRRGGPGGELDGPRDPQAPEVAWRLPYKMDGVGYLLVQQLHLFTLDVDSGEDRRLTSGAFDVRAAAWSPDGGRVVFSRTREQRLAHRTDLWVMDADGANARRLTHEQPNTGLPCWSPDGRWIAFSGNCDDGDAQMQLWLAEAGSGCTHRLGGEDVEAVPGAPLHWSADSRALLVLVAHRGRQRLERIGVPDGQRRTLLDGERQVGGVAVGSSRIAFFAESGDRPLELYAAGLDGGQERCLSELNAWWGEREPLAACMRRFEVPDGEGGTEEVDAWLISARGAKGPSPMLLDVHGGPASYADLSFQNHAFWPTLCARGWLMVVPNTVGSASYGRDFAGRLRGHWGERDLAQHLAIIETLRREGRVDERVAITGSSYGGYMAAWAIGQSDAFRAAVVCAPVTNLETHYGTSDSGYYSDPYDLCGTPRIDRHTSRRLSPMTHVDKARTPTLILQGKEDERCPKCQSEELFVSLMCATEAPCELVMYPGGDHHVLKEGQPSHRLDGVRRIVDWVTHWVEQPLPPAGEGGRGRDGRPRSDGP</sequence>
<dbReference type="Pfam" id="PF07676">
    <property type="entry name" value="PD40"/>
    <property type="match status" value="3"/>
</dbReference>
<dbReference type="InterPro" id="IPR001375">
    <property type="entry name" value="Peptidase_S9_cat"/>
</dbReference>
<evidence type="ECO:0000256" key="2">
    <source>
        <dbReference type="ARBA" id="ARBA00022825"/>
    </source>
</evidence>
<dbReference type="EMBL" id="JAXOJX010000092">
    <property type="protein sequence ID" value="MDZ5461008.1"/>
    <property type="molecule type" value="Genomic_DNA"/>
</dbReference>
<keyword evidence="1 5" id="KW-0378">Hydrolase</keyword>
<organism evidence="5 6">
    <name type="scientific">Azohydromonas lata</name>
    <dbReference type="NCBI Taxonomy" id="45677"/>
    <lineage>
        <taxon>Bacteria</taxon>
        <taxon>Pseudomonadati</taxon>
        <taxon>Pseudomonadota</taxon>
        <taxon>Betaproteobacteria</taxon>
        <taxon>Burkholderiales</taxon>
        <taxon>Sphaerotilaceae</taxon>
        <taxon>Azohydromonas</taxon>
    </lineage>
</organism>
<dbReference type="Pfam" id="PF00326">
    <property type="entry name" value="Peptidase_S9"/>
    <property type="match status" value="1"/>
</dbReference>
<dbReference type="SUPFAM" id="SSF82171">
    <property type="entry name" value="DPP6 N-terminal domain-like"/>
    <property type="match status" value="1"/>
</dbReference>
<keyword evidence="2" id="KW-0720">Serine protease</keyword>
<dbReference type="InterPro" id="IPR011659">
    <property type="entry name" value="WD40"/>
</dbReference>
<dbReference type="SUPFAM" id="SSF53474">
    <property type="entry name" value="alpha/beta-Hydrolases"/>
    <property type="match status" value="1"/>
</dbReference>
<dbReference type="GO" id="GO:0016787">
    <property type="term" value="F:hydrolase activity"/>
    <property type="evidence" value="ECO:0007669"/>
    <property type="project" value="UniProtKB-KW"/>
</dbReference>
<evidence type="ECO:0000256" key="3">
    <source>
        <dbReference type="SAM" id="MobiDB-lite"/>
    </source>
</evidence>
<evidence type="ECO:0000259" key="4">
    <source>
        <dbReference type="Pfam" id="PF00326"/>
    </source>
</evidence>
<reference evidence="5 6" key="1">
    <citation type="submission" date="2023-11" db="EMBL/GenBank/DDBJ databases">
        <title>Draft genome of Azohydromonas lata strain H1 (DSM1123), a polyhydroxyalkanoate producer.</title>
        <authorList>
            <person name="Traversa D."/>
            <person name="D'Addabbo P."/>
            <person name="Pazzani C."/>
            <person name="Manzari C."/>
            <person name="Chiara M."/>
            <person name="Scrascia M."/>
        </authorList>
    </citation>
    <scope>NUCLEOTIDE SEQUENCE [LARGE SCALE GENOMIC DNA]</scope>
    <source>
        <strain evidence="5 6">H1</strain>
    </source>
</reference>
<dbReference type="EC" id="3.4.-.-" evidence="5"/>
<proteinExistence type="predicted"/>
<feature type="region of interest" description="Disordered" evidence="3">
    <location>
        <begin position="650"/>
        <end position="671"/>
    </location>
</feature>
<evidence type="ECO:0000256" key="1">
    <source>
        <dbReference type="ARBA" id="ARBA00022801"/>
    </source>
</evidence>
<gene>
    <name evidence="5" type="ORF">SM757_30975</name>
</gene>
<evidence type="ECO:0000313" key="5">
    <source>
        <dbReference type="EMBL" id="MDZ5461008.1"/>
    </source>
</evidence>
<accession>A0ABU5IQ35</accession>
<dbReference type="Proteomes" id="UP001293718">
    <property type="component" value="Unassembled WGS sequence"/>
</dbReference>
<feature type="compositionally biased region" description="Basic and acidic residues" evidence="3">
    <location>
        <begin position="659"/>
        <end position="671"/>
    </location>
</feature>
<evidence type="ECO:0000313" key="6">
    <source>
        <dbReference type="Proteomes" id="UP001293718"/>
    </source>
</evidence>
<feature type="domain" description="Peptidase S9 prolyl oligopeptidase catalytic" evidence="4">
    <location>
        <begin position="446"/>
        <end position="649"/>
    </location>
</feature>
<keyword evidence="2" id="KW-0645">Protease</keyword>
<keyword evidence="6" id="KW-1185">Reference proteome</keyword>
<dbReference type="PANTHER" id="PTHR42776:SF27">
    <property type="entry name" value="DIPEPTIDYL PEPTIDASE FAMILY MEMBER 6"/>
    <property type="match status" value="1"/>
</dbReference>
<protein>
    <submittedName>
        <fullName evidence="5">S9 family peptidase</fullName>
        <ecNumber evidence="5">3.4.-.-</ecNumber>
    </submittedName>
</protein>
<dbReference type="Gene3D" id="3.40.50.1820">
    <property type="entry name" value="alpha/beta hydrolase"/>
    <property type="match status" value="1"/>
</dbReference>
<dbReference type="Gene3D" id="2.120.10.30">
    <property type="entry name" value="TolB, C-terminal domain"/>
    <property type="match status" value="2"/>
</dbReference>
<dbReference type="PANTHER" id="PTHR42776">
    <property type="entry name" value="SERINE PEPTIDASE S9 FAMILY MEMBER"/>
    <property type="match status" value="1"/>
</dbReference>
<comment type="caution">
    <text evidence="5">The sequence shown here is derived from an EMBL/GenBank/DDBJ whole genome shotgun (WGS) entry which is preliminary data.</text>
</comment>
<name>A0ABU5IQ35_9BURK</name>
<dbReference type="InterPro" id="IPR029058">
    <property type="entry name" value="AB_hydrolase_fold"/>
</dbReference>
<dbReference type="InterPro" id="IPR011042">
    <property type="entry name" value="6-blade_b-propeller_TolB-like"/>
</dbReference>
<dbReference type="RefSeq" id="WP_322468292.1">
    <property type="nucleotide sequence ID" value="NZ_JAXOJX010000092.1"/>
</dbReference>